<dbReference type="InParanoid" id="G8YAW9"/>
<protein>
    <submittedName>
        <fullName evidence="1">Piso0_004217 protein</fullName>
    </submittedName>
</protein>
<sequence>MSASRQIKSAMRRLFDNHVYAKVIISPPPTTAREARFIYDNFKRIGKLDFFSFDKERRGLLTFGKELTMLYDPQGEEMKDLGYRPTFEEKEETVTHLKQYELIHKLATICALPRFSYIEEVYCKDEFTIPFKYRLNKAFWKYENKYTISPSTKTEPFSSISVSEKFADDHNWRQTDVLTDFKRGLRHNFQKFHKFDSMEFGIGPEKVNNIIGNSASDSKFGISTPQRHRETSTYTRGFTGFKKDV</sequence>
<dbReference type="HOGENOM" id="CLU_099495_0_0_1"/>
<evidence type="ECO:0000313" key="2">
    <source>
        <dbReference type="EMBL" id="CCE84664.1"/>
    </source>
</evidence>
<dbReference type="STRING" id="559304.G8YAW9"/>
<dbReference type="eggNOG" id="ENOG502RQB9">
    <property type="taxonomic scope" value="Eukaryota"/>
</dbReference>
<accession>G8YAW9</accession>
<organism evidence="1 3">
    <name type="scientific">Pichia sorbitophila (strain ATCC MYA-4447 / BCRC 22081 / CBS 7064 / NBRC 10061 / NRRL Y-12695)</name>
    <name type="common">Hybrid yeast</name>
    <dbReference type="NCBI Taxonomy" id="559304"/>
    <lineage>
        <taxon>Eukaryota</taxon>
        <taxon>Fungi</taxon>
        <taxon>Dikarya</taxon>
        <taxon>Ascomycota</taxon>
        <taxon>Saccharomycotina</taxon>
        <taxon>Pichiomycetes</taxon>
        <taxon>Debaryomycetaceae</taxon>
        <taxon>Millerozyma</taxon>
    </lineage>
</organism>
<proteinExistence type="predicted"/>
<reference evidence="3" key="2">
    <citation type="journal article" date="2012" name="G3 (Bethesda)">
        <title>Pichia sorbitophila, an interspecies yeast hybrid reveals early steps of genome resolution following polyploidization.</title>
        <authorList>
            <person name="Leh Louis V."/>
            <person name="Despons L."/>
            <person name="Friedrich A."/>
            <person name="Martin T."/>
            <person name="Durrens P."/>
            <person name="Casaregola S."/>
            <person name="Neuveglise C."/>
            <person name="Fairhead C."/>
            <person name="Marck C."/>
            <person name="Cruz J.A."/>
            <person name="Straub M.L."/>
            <person name="Kugler V."/>
            <person name="Sacerdot C."/>
            <person name="Uzunov Z."/>
            <person name="Thierry A."/>
            <person name="Weiss S."/>
            <person name="Bleykasten C."/>
            <person name="De Montigny J."/>
            <person name="Jacques N."/>
            <person name="Jung P."/>
            <person name="Lemaire M."/>
            <person name="Mallet S."/>
            <person name="Morel G."/>
            <person name="Richard G.F."/>
            <person name="Sarkar A."/>
            <person name="Savel G."/>
            <person name="Schacherer J."/>
            <person name="Seret M.L."/>
            <person name="Talla E."/>
            <person name="Samson G."/>
            <person name="Jubin C."/>
            <person name="Poulain J."/>
            <person name="Vacherie B."/>
            <person name="Barbe V."/>
            <person name="Pelletier E."/>
            <person name="Sherman D.J."/>
            <person name="Westhof E."/>
            <person name="Weissenbach J."/>
            <person name="Baret P.V."/>
            <person name="Wincker P."/>
            <person name="Gaillardin C."/>
            <person name="Dujon B."/>
            <person name="Souciet J.L."/>
        </authorList>
    </citation>
    <scope>NUCLEOTIDE SEQUENCE [LARGE SCALE GENOMIC DNA]</scope>
    <source>
        <strain evidence="3">ATCC MYA-4447 / BCRC 22081 / CBS 7064 / NBRC 10061 / NRRL Y-12695</strain>
    </source>
</reference>
<name>G8YAW9_PICSO</name>
<dbReference type="Proteomes" id="UP000005222">
    <property type="component" value="Chromosome L"/>
</dbReference>
<gene>
    <name evidence="1" type="primary">Piso0_004217</name>
    <name evidence="1" type="ORF">GNLVRS01_PISO0K12022g</name>
    <name evidence="2" type="ORF">GNLVRS01_PISO0L12023g</name>
</gene>
<dbReference type="AlphaFoldDB" id="G8YAW9"/>
<keyword evidence="3" id="KW-1185">Reference proteome</keyword>
<dbReference type="EMBL" id="FO082048">
    <property type="protein sequence ID" value="CCE84664.1"/>
    <property type="molecule type" value="Genomic_DNA"/>
</dbReference>
<dbReference type="Proteomes" id="UP000005222">
    <property type="component" value="Chromosome K"/>
</dbReference>
<dbReference type="EMBL" id="FO082049">
    <property type="protein sequence ID" value="CCE83633.1"/>
    <property type="molecule type" value="Genomic_DNA"/>
</dbReference>
<evidence type="ECO:0000313" key="3">
    <source>
        <dbReference type="Proteomes" id="UP000005222"/>
    </source>
</evidence>
<reference evidence="1" key="1">
    <citation type="submission" date="2011-10" db="EMBL/GenBank/DDBJ databases">
        <authorList>
            <person name="Genoscope - CEA"/>
        </authorList>
    </citation>
    <scope>NUCLEOTIDE SEQUENCE</scope>
</reference>
<dbReference type="OrthoDB" id="4076672at2759"/>
<evidence type="ECO:0000313" key="1">
    <source>
        <dbReference type="EMBL" id="CCE83633.1"/>
    </source>
</evidence>